<dbReference type="CDD" id="cd24015">
    <property type="entry name" value="ASKHA_NBD_PanK-III"/>
    <property type="match status" value="1"/>
</dbReference>
<feature type="binding site" evidence="16">
    <location>
        <position position="83"/>
    </location>
    <ligand>
        <name>substrate</name>
    </ligand>
</feature>
<protein>
    <recommendedName>
        <fullName evidence="15 16">Type III pantothenate kinase</fullName>
        <ecNumber evidence="6 16">2.7.1.33</ecNumber>
    </recommendedName>
    <alternativeName>
        <fullName evidence="16">PanK-III</fullName>
    </alternativeName>
    <alternativeName>
        <fullName evidence="16">Pantothenic acid kinase</fullName>
    </alternativeName>
</protein>
<feature type="binding site" evidence="16">
    <location>
        <position position="113"/>
    </location>
    <ligand>
        <name>K(+)</name>
        <dbReference type="ChEBI" id="CHEBI:29103"/>
    </ligand>
</feature>
<keyword evidence="11 16" id="KW-0067">ATP-binding</keyword>
<keyword evidence="12 16" id="KW-0630">Potassium</keyword>
<comment type="function">
    <text evidence="16">Catalyzes the phosphorylation of pantothenate (Pan), the first step in CoA biosynthesis.</text>
</comment>
<evidence type="ECO:0000256" key="3">
    <source>
        <dbReference type="ARBA" id="ARBA00004496"/>
    </source>
</evidence>
<comment type="cofactor">
    <cofactor evidence="16">
        <name>NH4(+)</name>
        <dbReference type="ChEBI" id="CHEBI:28938"/>
    </cofactor>
    <cofactor evidence="16">
        <name>K(+)</name>
        <dbReference type="ChEBI" id="CHEBI:29103"/>
    </cofactor>
    <text evidence="16">A monovalent cation. Ammonium or potassium.</text>
</comment>
<evidence type="ECO:0000256" key="9">
    <source>
        <dbReference type="ARBA" id="ARBA00022741"/>
    </source>
</evidence>
<keyword evidence="16" id="KW-0479">Metal-binding</keyword>
<evidence type="ECO:0000256" key="2">
    <source>
        <dbReference type="ARBA" id="ARBA00001958"/>
    </source>
</evidence>
<evidence type="ECO:0000256" key="14">
    <source>
        <dbReference type="ARBA" id="ARBA00038036"/>
    </source>
</evidence>
<sequence>MAELLLDIGNSRTKAVLHQDGRFTLLPDHFATSIQQYDISAVFCASVARDERIAAVREETGLQHVAWRIVHSEATKSGLRSQYTEPHLLGVDRWLAMLGAIKLWPAQSLMVVDAGTALTLDWVDESGQHLGGWIIPGFRLQQQAVIGQTAKVFNNSMQHAQVALGTDTSSCLQNGCLSAAVAVILQGFSLQTATKVVLTGGDANLLMPHLTQLDPQVEPLLIFRGLSLYI</sequence>
<gene>
    <name evidence="16" type="primary">coaX</name>
    <name evidence="17" type="ORF">EOE67_18605</name>
</gene>
<evidence type="ECO:0000256" key="12">
    <source>
        <dbReference type="ARBA" id="ARBA00022958"/>
    </source>
</evidence>
<dbReference type="EC" id="2.7.1.33" evidence="6 16"/>
<dbReference type="SUPFAM" id="SSF53067">
    <property type="entry name" value="Actin-like ATPase domain"/>
    <property type="match status" value="2"/>
</dbReference>
<reference evidence="17 18" key="1">
    <citation type="submission" date="2019-01" db="EMBL/GenBank/DDBJ databases">
        <authorList>
            <person name="Chen W.-M."/>
        </authorList>
    </citation>
    <scope>NUCLEOTIDE SEQUENCE [LARGE SCALE GENOMIC DNA]</scope>
    <source>
        <strain evidence="17 18">KYPC3</strain>
    </source>
</reference>
<dbReference type="OrthoDB" id="9781305at2"/>
<dbReference type="GO" id="GO:0005524">
    <property type="term" value="F:ATP binding"/>
    <property type="evidence" value="ECO:0007669"/>
    <property type="project" value="UniProtKB-UniRule"/>
</dbReference>
<comment type="subcellular location">
    <subcellularLocation>
        <location evidence="3 16">Cytoplasm</location>
    </subcellularLocation>
</comment>
<evidence type="ECO:0000256" key="5">
    <source>
        <dbReference type="ARBA" id="ARBA00011738"/>
    </source>
</evidence>
<dbReference type="HAMAP" id="MF_01274">
    <property type="entry name" value="Pantothen_kinase_3"/>
    <property type="match status" value="1"/>
</dbReference>
<comment type="pathway">
    <text evidence="4 16">Cofactor biosynthesis; coenzyme A biosynthesis; CoA from (R)-pantothenate: step 1/5.</text>
</comment>
<comment type="cofactor">
    <cofactor evidence="2">
        <name>K(+)</name>
        <dbReference type="ChEBI" id="CHEBI:29103"/>
    </cofactor>
</comment>
<dbReference type="GO" id="GO:0015937">
    <property type="term" value="P:coenzyme A biosynthetic process"/>
    <property type="evidence" value="ECO:0007669"/>
    <property type="project" value="UniProtKB-UniRule"/>
</dbReference>
<dbReference type="Proteomes" id="UP000283077">
    <property type="component" value="Unassembled WGS sequence"/>
</dbReference>
<comment type="subunit">
    <text evidence="5 16">Homodimer.</text>
</comment>
<dbReference type="PANTHER" id="PTHR34265:SF1">
    <property type="entry name" value="TYPE III PANTOTHENATE KINASE"/>
    <property type="match status" value="1"/>
</dbReference>
<organism evidence="17 18">
    <name type="scientific">Rheinheimera riviphila</name>
    <dbReference type="NCBI Taxonomy" id="1834037"/>
    <lineage>
        <taxon>Bacteria</taxon>
        <taxon>Pseudomonadati</taxon>
        <taxon>Pseudomonadota</taxon>
        <taxon>Gammaproteobacteria</taxon>
        <taxon>Chromatiales</taxon>
        <taxon>Chromatiaceae</taxon>
        <taxon>Rheinheimera</taxon>
    </lineage>
</organism>
<evidence type="ECO:0000256" key="6">
    <source>
        <dbReference type="ARBA" id="ARBA00012102"/>
    </source>
</evidence>
<evidence type="ECO:0000256" key="7">
    <source>
        <dbReference type="ARBA" id="ARBA00022490"/>
    </source>
</evidence>
<evidence type="ECO:0000313" key="18">
    <source>
        <dbReference type="Proteomes" id="UP000283077"/>
    </source>
</evidence>
<dbReference type="GO" id="GO:0004594">
    <property type="term" value="F:pantothenate kinase activity"/>
    <property type="evidence" value="ECO:0007669"/>
    <property type="project" value="UniProtKB-UniRule"/>
</dbReference>
<feature type="binding site" evidence="16">
    <location>
        <begin position="90"/>
        <end position="93"/>
    </location>
    <ligand>
        <name>substrate</name>
    </ligand>
</feature>
<feature type="binding site" evidence="16">
    <location>
        <position position="116"/>
    </location>
    <ligand>
        <name>ATP</name>
        <dbReference type="ChEBI" id="CHEBI:30616"/>
    </ligand>
</feature>
<keyword evidence="9 16" id="KW-0547">Nucleotide-binding</keyword>
<dbReference type="InterPro" id="IPR043129">
    <property type="entry name" value="ATPase_NBD"/>
</dbReference>
<comment type="caution">
    <text evidence="17">The sequence shown here is derived from an EMBL/GenBank/DDBJ whole genome shotgun (WGS) entry which is preliminary data.</text>
</comment>
<evidence type="ECO:0000313" key="17">
    <source>
        <dbReference type="EMBL" id="RVU32999.1"/>
    </source>
</evidence>
<proteinExistence type="inferred from homology"/>
<evidence type="ECO:0000256" key="1">
    <source>
        <dbReference type="ARBA" id="ARBA00001206"/>
    </source>
</evidence>
<feature type="active site" description="Proton acceptor" evidence="16">
    <location>
        <position position="92"/>
    </location>
</feature>
<evidence type="ECO:0000256" key="13">
    <source>
        <dbReference type="ARBA" id="ARBA00022993"/>
    </source>
</evidence>
<feature type="binding site" evidence="16">
    <location>
        <position position="168"/>
    </location>
    <ligand>
        <name>substrate</name>
    </ligand>
</feature>
<dbReference type="RefSeq" id="WP_127700861.1">
    <property type="nucleotide sequence ID" value="NZ_SACS01000029.1"/>
</dbReference>
<evidence type="ECO:0000256" key="8">
    <source>
        <dbReference type="ARBA" id="ARBA00022679"/>
    </source>
</evidence>
<evidence type="ECO:0000256" key="16">
    <source>
        <dbReference type="HAMAP-Rule" id="MF_01274"/>
    </source>
</evidence>
<dbReference type="EMBL" id="SACS01000029">
    <property type="protein sequence ID" value="RVU32999.1"/>
    <property type="molecule type" value="Genomic_DNA"/>
</dbReference>
<comment type="similarity">
    <text evidence="14 16">Belongs to the type III pantothenate kinase family.</text>
</comment>
<name>A0A437QF35_9GAMM</name>
<keyword evidence="10 16" id="KW-0418">Kinase</keyword>
<keyword evidence="8 16" id="KW-0808">Transferase</keyword>
<dbReference type="InterPro" id="IPR004619">
    <property type="entry name" value="Type_III_PanK"/>
</dbReference>
<dbReference type="Pfam" id="PF03309">
    <property type="entry name" value="Pan_kinase"/>
    <property type="match status" value="1"/>
</dbReference>
<dbReference type="GO" id="GO:0005737">
    <property type="term" value="C:cytoplasm"/>
    <property type="evidence" value="ECO:0007669"/>
    <property type="project" value="UniProtKB-SubCell"/>
</dbReference>
<dbReference type="NCBIfam" id="TIGR00671">
    <property type="entry name" value="baf"/>
    <property type="match status" value="1"/>
</dbReference>
<dbReference type="PANTHER" id="PTHR34265">
    <property type="entry name" value="TYPE III PANTOTHENATE KINASE"/>
    <property type="match status" value="1"/>
</dbReference>
<accession>A0A437QF35</accession>
<dbReference type="UniPathway" id="UPA00241">
    <property type="reaction ID" value="UER00352"/>
</dbReference>
<evidence type="ECO:0000256" key="10">
    <source>
        <dbReference type="ARBA" id="ARBA00022777"/>
    </source>
</evidence>
<comment type="catalytic activity">
    <reaction evidence="1 16">
        <text>(R)-pantothenate + ATP = (R)-4'-phosphopantothenate + ADP + H(+)</text>
        <dbReference type="Rhea" id="RHEA:16373"/>
        <dbReference type="ChEBI" id="CHEBI:10986"/>
        <dbReference type="ChEBI" id="CHEBI:15378"/>
        <dbReference type="ChEBI" id="CHEBI:29032"/>
        <dbReference type="ChEBI" id="CHEBI:30616"/>
        <dbReference type="ChEBI" id="CHEBI:456216"/>
        <dbReference type="EC" id="2.7.1.33"/>
    </reaction>
</comment>
<evidence type="ECO:0000256" key="4">
    <source>
        <dbReference type="ARBA" id="ARBA00005225"/>
    </source>
</evidence>
<evidence type="ECO:0000256" key="11">
    <source>
        <dbReference type="ARBA" id="ARBA00022840"/>
    </source>
</evidence>
<keyword evidence="7 16" id="KW-0963">Cytoplasm</keyword>
<evidence type="ECO:0000256" key="15">
    <source>
        <dbReference type="ARBA" id="ARBA00040883"/>
    </source>
</evidence>
<dbReference type="Gene3D" id="3.30.420.40">
    <property type="match status" value="2"/>
</dbReference>
<feature type="binding site" evidence="16">
    <location>
        <begin position="7"/>
        <end position="14"/>
    </location>
    <ligand>
        <name>ATP</name>
        <dbReference type="ChEBI" id="CHEBI:30616"/>
    </ligand>
</feature>
<keyword evidence="18" id="KW-1185">Reference proteome</keyword>
<keyword evidence="13 16" id="KW-0173">Coenzyme A biosynthesis</keyword>
<dbReference type="AlphaFoldDB" id="A0A437QF35"/>
<dbReference type="GO" id="GO:0046872">
    <property type="term" value="F:metal ion binding"/>
    <property type="evidence" value="ECO:0007669"/>
    <property type="project" value="UniProtKB-KW"/>
</dbReference>